<gene>
    <name evidence="1" type="ORF">F511_20523</name>
</gene>
<proteinExistence type="predicted"/>
<protein>
    <submittedName>
        <fullName evidence="1">Uncharacterized protein</fullName>
    </submittedName>
</protein>
<dbReference type="EMBL" id="KV011807">
    <property type="protein sequence ID" value="KZV25899.1"/>
    <property type="molecule type" value="Genomic_DNA"/>
</dbReference>
<organism evidence="1 2">
    <name type="scientific">Dorcoceras hygrometricum</name>
    <dbReference type="NCBI Taxonomy" id="472368"/>
    <lineage>
        <taxon>Eukaryota</taxon>
        <taxon>Viridiplantae</taxon>
        <taxon>Streptophyta</taxon>
        <taxon>Embryophyta</taxon>
        <taxon>Tracheophyta</taxon>
        <taxon>Spermatophyta</taxon>
        <taxon>Magnoliopsida</taxon>
        <taxon>eudicotyledons</taxon>
        <taxon>Gunneridae</taxon>
        <taxon>Pentapetalae</taxon>
        <taxon>asterids</taxon>
        <taxon>lamiids</taxon>
        <taxon>Lamiales</taxon>
        <taxon>Gesneriaceae</taxon>
        <taxon>Didymocarpoideae</taxon>
        <taxon>Trichosporeae</taxon>
        <taxon>Loxocarpinae</taxon>
        <taxon>Dorcoceras</taxon>
    </lineage>
</organism>
<sequence>MATAAATMLRVALDRTPAASCAAHGAGSRSCNLVSRSITAAQQSGHHRATLTRKIWSSAAAR</sequence>
<evidence type="ECO:0000313" key="2">
    <source>
        <dbReference type="Proteomes" id="UP000250235"/>
    </source>
</evidence>
<reference evidence="1 2" key="1">
    <citation type="journal article" date="2015" name="Proc. Natl. Acad. Sci. U.S.A.">
        <title>The resurrection genome of Boea hygrometrica: A blueprint for survival of dehydration.</title>
        <authorList>
            <person name="Xiao L."/>
            <person name="Yang G."/>
            <person name="Zhang L."/>
            <person name="Yang X."/>
            <person name="Zhao S."/>
            <person name="Ji Z."/>
            <person name="Zhou Q."/>
            <person name="Hu M."/>
            <person name="Wang Y."/>
            <person name="Chen M."/>
            <person name="Xu Y."/>
            <person name="Jin H."/>
            <person name="Xiao X."/>
            <person name="Hu G."/>
            <person name="Bao F."/>
            <person name="Hu Y."/>
            <person name="Wan P."/>
            <person name="Li L."/>
            <person name="Deng X."/>
            <person name="Kuang T."/>
            <person name="Xiang C."/>
            <person name="Zhu J.K."/>
            <person name="Oliver M.J."/>
            <person name="He Y."/>
        </authorList>
    </citation>
    <scope>NUCLEOTIDE SEQUENCE [LARGE SCALE GENOMIC DNA]</scope>
    <source>
        <strain evidence="2">cv. XS01</strain>
    </source>
</reference>
<accession>A0A2Z7B2P3</accession>
<dbReference type="AlphaFoldDB" id="A0A2Z7B2P3"/>
<name>A0A2Z7B2P3_9LAMI</name>
<keyword evidence="2" id="KW-1185">Reference proteome</keyword>
<evidence type="ECO:0000313" key="1">
    <source>
        <dbReference type="EMBL" id="KZV25899.1"/>
    </source>
</evidence>
<dbReference type="Proteomes" id="UP000250235">
    <property type="component" value="Unassembled WGS sequence"/>
</dbReference>